<name>A0A7J6WV98_THATH</name>
<dbReference type="EMBL" id="JABWDY010010762">
    <property type="protein sequence ID" value="KAF5200415.1"/>
    <property type="molecule type" value="Genomic_DNA"/>
</dbReference>
<sequence length="90" mass="10423">MAKRVQLLVLSSPLLLSHKHSFSSFSNQRLQVLYKQEMHTSLSRMYLHYKNHGGSIGIKCEAFVDKDDGFYMRRCVDCGDCKEGNWVHKS</sequence>
<dbReference type="Proteomes" id="UP000554482">
    <property type="component" value="Unassembled WGS sequence"/>
</dbReference>
<protein>
    <submittedName>
        <fullName evidence="1">Uncharacterized protein</fullName>
    </submittedName>
</protein>
<reference evidence="1 2" key="1">
    <citation type="submission" date="2020-06" db="EMBL/GenBank/DDBJ databases">
        <title>Transcriptomic and genomic resources for Thalictrum thalictroides and T. hernandezii: Facilitating candidate gene discovery in an emerging model plant lineage.</title>
        <authorList>
            <person name="Arias T."/>
            <person name="Riano-Pachon D.M."/>
            <person name="Di Stilio V.S."/>
        </authorList>
    </citation>
    <scope>NUCLEOTIDE SEQUENCE [LARGE SCALE GENOMIC DNA]</scope>
    <source>
        <strain evidence="2">cv. WT478/WT964</strain>
        <tissue evidence="1">Leaves</tissue>
    </source>
</reference>
<evidence type="ECO:0000313" key="2">
    <source>
        <dbReference type="Proteomes" id="UP000554482"/>
    </source>
</evidence>
<comment type="caution">
    <text evidence="1">The sequence shown here is derived from an EMBL/GenBank/DDBJ whole genome shotgun (WGS) entry which is preliminary data.</text>
</comment>
<organism evidence="1 2">
    <name type="scientific">Thalictrum thalictroides</name>
    <name type="common">Rue-anemone</name>
    <name type="synonym">Anemone thalictroides</name>
    <dbReference type="NCBI Taxonomy" id="46969"/>
    <lineage>
        <taxon>Eukaryota</taxon>
        <taxon>Viridiplantae</taxon>
        <taxon>Streptophyta</taxon>
        <taxon>Embryophyta</taxon>
        <taxon>Tracheophyta</taxon>
        <taxon>Spermatophyta</taxon>
        <taxon>Magnoliopsida</taxon>
        <taxon>Ranunculales</taxon>
        <taxon>Ranunculaceae</taxon>
        <taxon>Thalictroideae</taxon>
        <taxon>Thalictrum</taxon>
    </lineage>
</organism>
<gene>
    <name evidence="1" type="ORF">FRX31_009998</name>
</gene>
<dbReference type="AlphaFoldDB" id="A0A7J6WV98"/>
<proteinExistence type="predicted"/>
<keyword evidence="2" id="KW-1185">Reference proteome</keyword>
<evidence type="ECO:0000313" key="1">
    <source>
        <dbReference type="EMBL" id="KAF5200415.1"/>
    </source>
</evidence>
<accession>A0A7J6WV98</accession>